<reference evidence="2" key="1">
    <citation type="journal article" date="2012" name="J. Biosci. Bioeng.">
        <title>Isolation of genes coding for chitin-degrading enzymes in the novel chitinolytic bacterium, Chitiniphilus shinanonensis, and characterization of a gene coding for a family 19 chitinase.</title>
        <authorList>
            <person name="Huang L."/>
            <person name="Garbulewska E."/>
            <person name="Sato K."/>
            <person name="Kato Y."/>
            <person name="Nogawa M."/>
            <person name="Taguchi G."/>
            <person name="Shimosaka M."/>
        </authorList>
    </citation>
    <scope>NUCLEOTIDE SEQUENCE</scope>
    <source>
        <strain evidence="2">SAY3</strain>
    </source>
</reference>
<keyword evidence="1" id="KW-0812">Transmembrane</keyword>
<evidence type="ECO:0000313" key="2">
    <source>
        <dbReference type="EMBL" id="BAK53918.1"/>
    </source>
</evidence>
<feature type="transmembrane region" description="Helical" evidence="1">
    <location>
        <begin position="45"/>
        <end position="62"/>
    </location>
</feature>
<evidence type="ECO:0000256" key="1">
    <source>
        <dbReference type="SAM" id="Phobius"/>
    </source>
</evidence>
<dbReference type="AlphaFoldDB" id="F8WST1"/>
<sequence length="146" mass="16487">MKKTFIQEKIPLQRNSPRVNVEALWKQYEMEVALYRFHLEMSIKINAFHYAITGAILSFYFANKDIAEIEYSMVLPATFSAGLAITFLCLIPMTQISRKNIINLAKGLKIETPTRVIFLASIYLIFSLSNALIAIACIAISSGSFK</sequence>
<accession>F8WST1</accession>
<dbReference type="RefSeq" id="WP_157235966.1">
    <property type="nucleotide sequence ID" value="NZ_BSOZ01000018.1"/>
</dbReference>
<name>F8WST1_9NEIS</name>
<keyword evidence="1" id="KW-0472">Membrane</keyword>
<protein>
    <submittedName>
        <fullName evidence="2">Uncharacterized protein</fullName>
    </submittedName>
</protein>
<organism evidence="2">
    <name type="scientific">Chitiniphilus shinanonensis</name>
    <dbReference type="NCBI Taxonomy" id="553088"/>
    <lineage>
        <taxon>Bacteria</taxon>
        <taxon>Pseudomonadati</taxon>
        <taxon>Pseudomonadota</taxon>
        <taxon>Betaproteobacteria</taxon>
        <taxon>Neisseriales</taxon>
        <taxon>Chitinibacteraceae</taxon>
        <taxon>Chitiniphilus</taxon>
    </lineage>
</organism>
<feature type="transmembrane region" description="Helical" evidence="1">
    <location>
        <begin position="74"/>
        <end position="96"/>
    </location>
</feature>
<keyword evidence="1" id="KW-1133">Transmembrane helix</keyword>
<proteinExistence type="predicted"/>
<feature type="transmembrane region" description="Helical" evidence="1">
    <location>
        <begin position="116"/>
        <end position="141"/>
    </location>
</feature>
<gene>
    <name evidence="2" type="primary">cscB</name>
</gene>
<dbReference type="EMBL" id="AB649131">
    <property type="protein sequence ID" value="BAK53918.1"/>
    <property type="molecule type" value="Genomic_DNA"/>
</dbReference>